<dbReference type="GO" id="GO:0003676">
    <property type="term" value="F:nucleic acid binding"/>
    <property type="evidence" value="ECO:0007669"/>
    <property type="project" value="InterPro"/>
</dbReference>
<name>A0A4Y2VLY8_ARAVE</name>
<proteinExistence type="predicted"/>
<evidence type="ECO:0000313" key="3">
    <source>
        <dbReference type="EMBL" id="GBO26305.1"/>
    </source>
</evidence>
<dbReference type="Pfam" id="PF17921">
    <property type="entry name" value="Integrase_H2C2"/>
    <property type="match status" value="1"/>
</dbReference>
<gene>
    <name evidence="3" type="primary">pol_1225</name>
    <name evidence="3" type="ORF">AVEN_17031_1</name>
</gene>
<keyword evidence="4" id="KW-1185">Reference proteome</keyword>
<dbReference type="Pfam" id="PF00665">
    <property type="entry name" value="rve"/>
    <property type="match status" value="1"/>
</dbReference>
<dbReference type="GO" id="GO:0003964">
    <property type="term" value="F:RNA-directed DNA polymerase activity"/>
    <property type="evidence" value="ECO:0007669"/>
    <property type="project" value="UniProtKB-EC"/>
</dbReference>
<dbReference type="OrthoDB" id="3863715at2759"/>
<dbReference type="PROSITE" id="PS50994">
    <property type="entry name" value="INTEGRASE"/>
    <property type="match status" value="1"/>
</dbReference>
<dbReference type="EMBL" id="BGPR01049317">
    <property type="protein sequence ID" value="GBO26305.1"/>
    <property type="molecule type" value="Genomic_DNA"/>
</dbReference>
<reference evidence="3 4" key="1">
    <citation type="journal article" date="2019" name="Sci. Rep.">
        <title>Orb-weaving spider Araneus ventricosus genome elucidates the spidroin gene catalogue.</title>
        <authorList>
            <person name="Kono N."/>
            <person name="Nakamura H."/>
            <person name="Ohtoshi R."/>
            <person name="Moran D.A.P."/>
            <person name="Shinohara A."/>
            <person name="Yoshida Y."/>
            <person name="Fujiwara M."/>
            <person name="Mori M."/>
            <person name="Tomita M."/>
            <person name="Arakawa K."/>
        </authorList>
    </citation>
    <scope>NUCLEOTIDE SEQUENCE [LARGE SCALE GENOMIC DNA]</scope>
</reference>
<dbReference type="InterPro" id="IPR001584">
    <property type="entry name" value="Integrase_cat-core"/>
</dbReference>
<dbReference type="InterPro" id="IPR041588">
    <property type="entry name" value="Integrase_H2C2"/>
</dbReference>
<evidence type="ECO:0000259" key="2">
    <source>
        <dbReference type="PROSITE" id="PS50994"/>
    </source>
</evidence>
<dbReference type="AlphaFoldDB" id="A0A4Y2VLY8"/>
<dbReference type="EC" id="2.7.7.49" evidence="1"/>
<dbReference type="Proteomes" id="UP000499080">
    <property type="component" value="Unassembled WGS sequence"/>
</dbReference>
<evidence type="ECO:0000256" key="1">
    <source>
        <dbReference type="ARBA" id="ARBA00012493"/>
    </source>
</evidence>
<dbReference type="PANTHER" id="PTHR37984">
    <property type="entry name" value="PROTEIN CBG26694"/>
    <property type="match status" value="1"/>
</dbReference>
<dbReference type="SUPFAM" id="SSF53098">
    <property type="entry name" value="Ribonuclease H-like"/>
    <property type="match status" value="1"/>
</dbReference>
<protein>
    <recommendedName>
        <fullName evidence="1">RNA-directed DNA polymerase</fullName>
        <ecNumber evidence="1">2.7.7.49</ecNumber>
    </recommendedName>
</protein>
<accession>A0A4Y2VLY8</accession>
<dbReference type="GO" id="GO:0015074">
    <property type="term" value="P:DNA integration"/>
    <property type="evidence" value="ECO:0007669"/>
    <property type="project" value="InterPro"/>
</dbReference>
<dbReference type="InterPro" id="IPR050951">
    <property type="entry name" value="Retrovirus_Pol_polyprotein"/>
</dbReference>
<dbReference type="InterPro" id="IPR036397">
    <property type="entry name" value="RNaseH_sf"/>
</dbReference>
<evidence type="ECO:0000313" key="4">
    <source>
        <dbReference type="Proteomes" id="UP000499080"/>
    </source>
</evidence>
<dbReference type="PANTHER" id="PTHR37984:SF5">
    <property type="entry name" value="PROTEIN NYNRIN-LIKE"/>
    <property type="match status" value="1"/>
</dbReference>
<dbReference type="InterPro" id="IPR012337">
    <property type="entry name" value="RNaseH-like_sf"/>
</dbReference>
<organism evidence="3 4">
    <name type="scientific">Araneus ventricosus</name>
    <name type="common">Orbweaver spider</name>
    <name type="synonym">Epeira ventricosa</name>
    <dbReference type="NCBI Taxonomy" id="182803"/>
    <lineage>
        <taxon>Eukaryota</taxon>
        <taxon>Metazoa</taxon>
        <taxon>Ecdysozoa</taxon>
        <taxon>Arthropoda</taxon>
        <taxon>Chelicerata</taxon>
        <taxon>Arachnida</taxon>
        <taxon>Araneae</taxon>
        <taxon>Araneomorphae</taxon>
        <taxon>Entelegynae</taxon>
        <taxon>Araneoidea</taxon>
        <taxon>Araneidae</taxon>
        <taxon>Araneus</taxon>
    </lineage>
</organism>
<comment type="caution">
    <text evidence="3">The sequence shown here is derived from an EMBL/GenBank/DDBJ whole genome shotgun (WGS) entry which is preliminary data.</text>
</comment>
<dbReference type="Gene3D" id="1.10.340.70">
    <property type="match status" value="1"/>
</dbReference>
<feature type="domain" description="Integrase catalytic" evidence="2">
    <location>
        <begin position="65"/>
        <end position="182"/>
    </location>
</feature>
<sequence>MQMSLIKSAHEKGYFSVKRTENHLINEFYIPKLKQKIQKSISNYITCILANKKQSKQGELHPIPKVELPLDTYHVDYLGPLESTNKNYKHILCFIDSFTKFVWLYPTKSTSSKEIKLKFQKSVFGNPRRIISDKGSAFMSKEFDDYCSSESIQHFYVTTGLPRANGQVERLNSTVIAIISKL</sequence>
<dbReference type="Gene3D" id="3.30.420.10">
    <property type="entry name" value="Ribonuclease H-like superfamily/Ribonuclease H"/>
    <property type="match status" value="1"/>
</dbReference>